<sequence>MSGRAAATRRVSPVTKTIGRVVDFLPGITFVGGKPALCPCGRVNF</sequence>
<protein>
    <submittedName>
        <fullName evidence="1">Uncharacterized protein</fullName>
    </submittedName>
</protein>
<keyword evidence="2" id="KW-1185">Reference proteome</keyword>
<evidence type="ECO:0000313" key="1">
    <source>
        <dbReference type="EMBL" id="MQY24825.1"/>
    </source>
</evidence>
<proteinExistence type="predicted"/>
<dbReference type="EMBL" id="WEGI01000001">
    <property type="protein sequence ID" value="MQY24825.1"/>
    <property type="molecule type" value="Genomic_DNA"/>
</dbReference>
<name>A0A7K0DG90_9NOCA</name>
<dbReference type="AlphaFoldDB" id="A0A7K0DG90"/>
<gene>
    <name evidence="1" type="ORF">NRB56_03780</name>
</gene>
<dbReference type="Proteomes" id="UP000431401">
    <property type="component" value="Unassembled WGS sequence"/>
</dbReference>
<organism evidence="1 2">
    <name type="scientific">Nocardia aurantia</name>
    <dbReference type="NCBI Taxonomy" id="2585199"/>
    <lineage>
        <taxon>Bacteria</taxon>
        <taxon>Bacillati</taxon>
        <taxon>Actinomycetota</taxon>
        <taxon>Actinomycetes</taxon>
        <taxon>Mycobacteriales</taxon>
        <taxon>Nocardiaceae</taxon>
        <taxon>Nocardia</taxon>
    </lineage>
</organism>
<comment type="caution">
    <text evidence="1">The sequence shown here is derived from an EMBL/GenBank/DDBJ whole genome shotgun (WGS) entry which is preliminary data.</text>
</comment>
<evidence type="ECO:0000313" key="2">
    <source>
        <dbReference type="Proteomes" id="UP000431401"/>
    </source>
</evidence>
<reference evidence="1 2" key="1">
    <citation type="submission" date="2019-10" db="EMBL/GenBank/DDBJ databases">
        <title>Nocardia macrotermitis sp. nov. and Nocardia aurantia sp. nov., isolated from the gut of fungus growing-termite Macrotermes natalensis.</title>
        <authorList>
            <person name="Benndorf R."/>
            <person name="Schwitalla J."/>
            <person name="Martin K."/>
            <person name="De Beer W."/>
            <person name="Kaster A.-K."/>
            <person name="Vollmers J."/>
            <person name="Poulsen M."/>
            <person name="Beemelmanns C."/>
        </authorList>
    </citation>
    <scope>NUCLEOTIDE SEQUENCE [LARGE SCALE GENOMIC DNA]</scope>
    <source>
        <strain evidence="1 2">RB56</strain>
    </source>
</reference>
<accession>A0A7K0DG90</accession>